<gene>
    <name evidence="1" type="ORF">DVA86_34400</name>
</gene>
<dbReference type="EMBL" id="CP031320">
    <property type="protein sequence ID" value="AXK36872.1"/>
    <property type="molecule type" value="Genomic_DNA"/>
</dbReference>
<dbReference type="AlphaFoldDB" id="A0A345XZ06"/>
<dbReference type="InterPro" id="IPR038233">
    <property type="entry name" value="Colicin_D/E5_nuclease"/>
</dbReference>
<organism evidence="1 2">
    <name type="scientific">Streptomyces armeniacus</name>
    <dbReference type="NCBI Taxonomy" id="83291"/>
    <lineage>
        <taxon>Bacteria</taxon>
        <taxon>Bacillati</taxon>
        <taxon>Actinomycetota</taxon>
        <taxon>Actinomycetes</taxon>
        <taxon>Kitasatosporales</taxon>
        <taxon>Streptomycetaceae</taxon>
        <taxon>Streptomyces</taxon>
    </lineage>
</organism>
<dbReference type="InterPro" id="IPR037178">
    <property type="entry name" value="ColicinD_C_sf"/>
</dbReference>
<proteinExistence type="predicted"/>
<name>A0A345XZ06_9ACTN</name>
<reference evidence="1 2" key="1">
    <citation type="submission" date="2018-07" db="EMBL/GenBank/DDBJ databases">
        <title>Draft genome of the type strain Streptomyces armeniacus ATCC 15676.</title>
        <authorList>
            <person name="Labana P."/>
            <person name="Gosse J.T."/>
            <person name="Boddy C.N."/>
        </authorList>
    </citation>
    <scope>NUCLEOTIDE SEQUENCE [LARGE SCALE GENOMIC DNA]</scope>
    <source>
        <strain evidence="1 2">ATCC 15676</strain>
    </source>
</reference>
<dbReference type="SUPFAM" id="SSF102824">
    <property type="entry name" value="Colicin D/E5 nuclease domain"/>
    <property type="match status" value="1"/>
</dbReference>
<keyword evidence="2" id="KW-1185">Reference proteome</keyword>
<sequence>MAPCPRGGWERKADFSSQKVMSKKYHAHARDFLKSPGNLNGPNMKQFEQAMRDHMTKEGTKIYRFDYRNQGQAIGFIDPSSQKMVMLHADGRFWSAWKLRDRQFTRIIDEGFLF</sequence>
<protein>
    <submittedName>
        <fullName evidence="1">Uncharacterized protein</fullName>
    </submittedName>
</protein>
<dbReference type="Proteomes" id="UP000254425">
    <property type="component" value="Chromosome"/>
</dbReference>
<evidence type="ECO:0000313" key="1">
    <source>
        <dbReference type="EMBL" id="AXK36872.1"/>
    </source>
</evidence>
<dbReference type="GO" id="GO:0004540">
    <property type="term" value="F:RNA nuclease activity"/>
    <property type="evidence" value="ECO:0007669"/>
    <property type="project" value="InterPro"/>
</dbReference>
<dbReference type="KEGG" id="sarm:DVA86_34400"/>
<accession>A0A345XZ06</accession>
<dbReference type="Gene3D" id="3.10.450.200">
    <property type="match status" value="1"/>
</dbReference>
<evidence type="ECO:0000313" key="2">
    <source>
        <dbReference type="Proteomes" id="UP000254425"/>
    </source>
</evidence>